<accession>A0A2K5AQ25</accession>
<dbReference type="InterPro" id="IPR004421">
    <property type="entry name" value="Carbamoyltransferase_HypF"/>
</dbReference>
<keyword evidence="4" id="KW-0479">Metal-binding</keyword>
<evidence type="ECO:0000256" key="7">
    <source>
        <dbReference type="ARBA" id="ARBA00048220"/>
    </source>
</evidence>
<dbReference type="PROSITE" id="PS51163">
    <property type="entry name" value="YRDC"/>
    <property type="match status" value="1"/>
</dbReference>
<dbReference type="PROSITE" id="PS51160">
    <property type="entry name" value="ACYLPHOSPHATASE_3"/>
    <property type="match status" value="1"/>
</dbReference>
<dbReference type="GO" id="GO:0003998">
    <property type="term" value="F:acylphosphatase activity"/>
    <property type="evidence" value="ECO:0007669"/>
    <property type="project" value="UniProtKB-EC"/>
</dbReference>
<dbReference type="GO" id="GO:0008270">
    <property type="term" value="F:zinc ion binding"/>
    <property type="evidence" value="ECO:0007669"/>
    <property type="project" value="UniProtKB-KW"/>
</dbReference>
<evidence type="ECO:0000259" key="10">
    <source>
        <dbReference type="PROSITE" id="PS51160"/>
    </source>
</evidence>
<evidence type="ECO:0000256" key="9">
    <source>
        <dbReference type="PROSITE-ProRule" id="PRU00520"/>
    </source>
</evidence>
<evidence type="ECO:0000313" key="12">
    <source>
        <dbReference type="EMBL" id="SPC33742.1"/>
    </source>
</evidence>
<dbReference type="Proteomes" id="UP000236248">
    <property type="component" value="Chromosome NCAV"/>
</dbReference>
<dbReference type="InterPro" id="IPR055128">
    <property type="entry name" value="HypF_C_2"/>
</dbReference>
<evidence type="ECO:0000256" key="1">
    <source>
        <dbReference type="ARBA" id="ARBA00004711"/>
    </source>
</evidence>
<dbReference type="EMBL" id="LT981265">
    <property type="protein sequence ID" value="SPC33742.1"/>
    <property type="molecule type" value="Genomic_DNA"/>
</dbReference>
<dbReference type="PIRSF" id="PIRSF006256">
    <property type="entry name" value="CMPcnvr_hdrg_mat"/>
    <property type="match status" value="1"/>
</dbReference>
<dbReference type="GO" id="GO:0016874">
    <property type="term" value="F:ligase activity"/>
    <property type="evidence" value="ECO:0007669"/>
    <property type="project" value="UniProtKB-UniRule"/>
</dbReference>
<dbReference type="EC" id="6.2.-.-" evidence="8"/>
<dbReference type="UniPathway" id="UPA00335"/>
<dbReference type="InterPro" id="IPR001792">
    <property type="entry name" value="Acylphosphatase-like_dom"/>
</dbReference>
<dbReference type="NCBIfam" id="TIGR00143">
    <property type="entry name" value="hypF"/>
    <property type="match status" value="1"/>
</dbReference>
<dbReference type="InterPro" id="IPR017968">
    <property type="entry name" value="Acylphosphatase_CS"/>
</dbReference>
<gene>
    <name evidence="12" type="primary">hypF</name>
    <name evidence="12" type="ORF">NCAV_0549</name>
</gene>
<dbReference type="InterPro" id="IPR051060">
    <property type="entry name" value="Carbamoyltrans_HypF-like"/>
</dbReference>
<dbReference type="SUPFAM" id="SSF55821">
    <property type="entry name" value="YrdC/RibB"/>
    <property type="match status" value="1"/>
</dbReference>
<evidence type="ECO:0000256" key="4">
    <source>
        <dbReference type="ARBA" id="ARBA00022723"/>
    </source>
</evidence>
<dbReference type="GO" id="GO:0016743">
    <property type="term" value="F:carboxyl- or carbamoyltransferase activity"/>
    <property type="evidence" value="ECO:0007669"/>
    <property type="project" value="UniProtKB-UniRule"/>
</dbReference>
<dbReference type="GeneID" id="41594640"/>
<dbReference type="Gene3D" id="3.30.420.360">
    <property type="match status" value="1"/>
</dbReference>
<comment type="similarity">
    <text evidence="2 8">Belongs to the carbamoyltransferase HypF family.</text>
</comment>
<feature type="domain" description="Acylphosphatase-like" evidence="10">
    <location>
        <begin position="4"/>
        <end position="93"/>
    </location>
</feature>
<feature type="active site" evidence="9">
    <location>
        <position position="37"/>
    </location>
</feature>
<comment type="catalytic activity">
    <reaction evidence="9">
        <text>an acyl phosphate + H2O = a carboxylate + phosphate + H(+)</text>
        <dbReference type="Rhea" id="RHEA:14965"/>
        <dbReference type="ChEBI" id="CHEBI:15377"/>
        <dbReference type="ChEBI" id="CHEBI:15378"/>
        <dbReference type="ChEBI" id="CHEBI:29067"/>
        <dbReference type="ChEBI" id="CHEBI:43474"/>
        <dbReference type="ChEBI" id="CHEBI:59918"/>
        <dbReference type="EC" id="3.6.1.7"/>
    </reaction>
</comment>
<dbReference type="Gene3D" id="3.90.870.50">
    <property type="match status" value="1"/>
</dbReference>
<dbReference type="InterPro" id="IPR041440">
    <property type="entry name" value="HypF_C"/>
</dbReference>
<evidence type="ECO:0000256" key="8">
    <source>
        <dbReference type="PIRNR" id="PIRNR006256"/>
    </source>
</evidence>
<dbReference type="InterPro" id="IPR006070">
    <property type="entry name" value="Sua5-like_dom"/>
</dbReference>
<dbReference type="Pfam" id="PF00708">
    <property type="entry name" value="Acylphosphatase"/>
    <property type="match status" value="1"/>
</dbReference>
<dbReference type="Pfam" id="PF17788">
    <property type="entry name" value="HypF_C"/>
    <property type="match status" value="1"/>
</dbReference>
<comment type="catalytic activity">
    <reaction evidence="7">
        <text>C-terminal L-cysteinyl-[HypE protein] + carbamoyl phosphate + ATP + H2O = C-terminal S-carboxamide-L-cysteinyl-[HypE protein] + AMP + phosphate + diphosphate + H(+)</text>
        <dbReference type="Rhea" id="RHEA:55636"/>
        <dbReference type="Rhea" id="RHEA-COMP:14247"/>
        <dbReference type="Rhea" id="RHEA-COMP:14392"/>
        <dbReference type="ChEBI" id="CHEBI:15377"/>
        <dbReference type="ChEBI" id="CHEBI:15378"/>
        <dbReference type="ChEBI" id="CHEBI:30616"/>
        <dbReference type="ChEBI" id="CHEBI:33019"/>
        <dbReference type="ChEBI" id="CHEBI:43474"/>
        <dbReference type="ChEBI" id="CHEBI:58228"/>
        <dbReference type="ChEBI" id="CHEBI:76913"/>
        <dbReference type="ChEBI" id="CHEBI:139126"/>
        <dbReference type="ChEBI" id="CHEBI:456215"/>
    </reaction>
</comment>
<dbReference type="InterPro" id="IPR011125">
    <property type="entry name" value="Znf_HypF"/>
</dbReference>
<feature type="domain" description="YrdC-like" evidence="11">
    <location>
        <begin position="215"/>
        <end position="398"/>
    </location>
</feature>
<dbReference type="GO" id="GO:0051604">
    <property type="term" value="P:protein maturation"/>
    <property type="evidence" value="ECO:0007669"/>
    <property type="project" value="TreeGrafter"/>
</dbReference>
<evidence type="ECO:0000256" key="2">
    <source>
        <dbReference type="ARBA" id="ARBA00008097"/>
    </source>
</evidence>
<dbReference type="RefSeq" id="WP_103287452.1">
    <property type="nucleotide sequence ID" value="NZ_LT981265.1"/>
</dbReference>
<feature type="active site" evidence="9">
    <location>
        <position position="19"/>
    </location>
</feature>
<reference evidence="13" key="1">
    <citation type="submission" date="2018-01" db="EMBL/GenBank/DDBJ databases">
        <authorList>
            <person name="Kerou L M."/>
        </authorList>
    </citation>
    <scope>NUCLEOTIDE SEQUENCE [LARGE SCALE GENOMIC DNA]</scope>
    <source>
        <strain evidence="13">SCU2</strain>
    </source>
</reference>
<keyword evidence="5" id="KW-0863">Zinc-finger</keyword>
<organism evidence="12 13">
    <name type="scientific">Candidatus Nitrosocaldus cavascurensis</name>
    <dbReference type="NCBI Taxonomy" id="2058097"/>
    <lineage>
        <taxon>Archaea</taxon>
        <taxon>Nitrososphaerota</taxon>
        <taxon>Nitrososphaeria</taxon>
        <taxon>Candidatus Nitrosocaldales</taxon>
        <taxon>Candidatus Nitrosocaldaceae</taxon>
        <taxon>Candidatus Nitrosocaldus</taxon>
    </lineage>
</organism>
<dbReference type="InterPro" id="IPR017945">
    <property type="entry name" value="DHBP_synth_RibB-like_a/b_dom"/>
</dbReference>
<evidence type="ECO:0000256" key="6">
    <source>
        <dbReference type="ARBA" id="ARBA00022833"/>
    </source>
</evidence>
<proteinExistence type="inferred from homology"/>
<dbReference type="Pfam" id="PF01300">
    <property type="entry name" value="Sua5_yciO_yrdC"/>
    <property type="match status" value="1"/>
</dbReference>
<dbReference type="PANTHER" id="PTHR42959:SF1">
    <property type="entry name" value="CARBAMOYLTRANSFERASE HYPF"/>
    <property type="match status" value="1"/>
</dbReference>
<keyword evidence="6" id="KW-0862">Zinc</keyword>
<dbReference type="SUPFAM" id="SSF54975">
    <property type="entry name" value="Acylphosphatase/BLUF domain-like"/>
    <property type="match status" value="1"/>
</dbReference>
<dbReference type="AlphaFoldDB" id="A0A2K5AQ25"/>
<keyword evidence="12" id="KW-0808">Transferase</keyword>
<evidence type="ECO:0000256" key="3">
    <source>
        <dbReference type="ARBA" id="ARBA00022598"/>
    </source>
</evidence>
<dbReference type="Pfam" id="PF22521">
    <property type="entry name" value="HypF_C_2"/>
    <property type="match status" value="1"/>
</dbReference>
<dbReference type="Gene3D" id="3.30.420.40">
    <property type="match status" value="1"/>
</dbReference>
<keyword evidence="13" id="KW-1185">Reference proteome</keyword>
<evidence type="ECO:0000259" key="11">
    <source>
        <dbReference type="PROSITE" id="PS51163"/>
    </source>
</evidence>
<evidence type="ECO:0000256" key="5">
    <source>
        <dbReference type="ARBA" id="ARBA00022771"/>
    </source>
</evidence>
<protein>
    <recommendedName>
        <fullName evidence="8">Carbamoyltransferase</fullName>
        <ecNumber evidence="8">6.2.-.-</ecNumber>
    </recommendedName>
</protein>
<evidence type="ECO:0000313" key="13">
    <source>
        <dbReference type="Proteomes" id="UP000236248"/>
    </source>
</evidence>
<name>A0A2K5AQ25_9ARCH</name>
<comment type="pathway">
    <text evidence="1">Protein modification; [NiFe] hydrogenase maturation.</text>
</comment>
<dbReference type="PROSITE" id="PS00151">
    <property type="entry name" value="ACYLPHOSPHATASE_2"/>
    <property type="match status" value="1"/>
</dbReference>
<dbReference type="PANTHER" id="PTHR42959">
    <property type="entry name" value="CARBAMOYLTRANSFERASE"/>
    <property type="match status" value="1"/>
</dbReference>
<dbReference type="GO" id="GO:0003725">
    <property type="term" value="F:double-stranded RNA binding"/>
    <property type="evidence" value="ECO:0007669"/>
    <property type="project" value="InterPro"/>
</dbReference>
<dbReference type="Gene3D" id="3.30.110.120">
    <property type="match status" value="1"/>
</dbReference>
<sequence>MHVRYTITIHGRVQGIGFRPFVYRLAIANNLRGYVRNMGDGSVEIVVDGNEHDLERFIDALKHDKPPLALYEFMDIEKSEGGSEEFANFSIFGSVDTPSTVEPSIPPDIAICDECLHELFNIHDRRYLYFFITCTNCGPRFTMVRALPYDRVNTSMAEFPLCNECLKEYKDPLNRRFHNESIACHECGPRLYLVDCKGRRVDAAVVNDDDNSDDGNPIATASRLIEQGCIVAVKGIGGFHLITSAYDDDAISRLRKGKRRESKPLAVMARNIDAVREFAVMDEVEESILRSYARPIVLLRKGSNYNLSPLVSNLDTVGVMLPYTALHYLIFNMLNLNALVVTSANVSDEPIIADDDEALRLGFVDYLLIHNRRIINPCDDSVVIVNSCSPMIVRRARGYVPSPISIDVYSSRCILALGAHLNVTISILFKDKIVASQHLGDMDSLKTYTNLCNTVERFCRMLNVRPDVVVCDLHPSIPTTNLAYTIAREYGCSLKRVQHHHAHASTLLIEDKKVNMVREGRRGMVCIVCDGNGYGYDGNVWGGEVFLIDGSKYERVAHLMEQPMIGGDLAAYYPLRMVAGILYSSSVDGVEDYLYSRSYTLPYGRAEMDAILDVARKGRYIKTTSTGRILDAISFLLGVADRRGYEGEPAMLLESVAYGGDDVLKLEPRIINCTLDTKYLIEEIFCSMKRFHTRDLAYSAHVYMAKGLATLALDNAMRHGIDTIGISGGVTYNRIITPLIKRYVEEHGLRFVHNSIIPAGDAGLSIGQAYHTCINDTSLSNN</sequence>
<dbReference type="InterPro" id="IPR036046">
    <property type="entry name" value="Acylphosphatase-like_dom_sf"/>
</dbReference>
<dbReference type="KEGG" id="ncv:NCAV_0549"/>
<dbReference type="Pfam" id="PF07503">
    <property type="entry name" value="zf-HYPF"/>
    <property type="match status" value="2"/>
</dbReference>
<keyword evidence="9" id="KW-0378">Hydrolase</keyword>
<keyword evidence="3" id="KW-0436">Ligase</keyword>